<keyword evidence="11" id="KW-0479">Metal-binding</keyword>
<dbReference type="SFLD" id="SFLDS00003">
    <property type="entry name" value="Haloacid_Dehalogenase"/>
    <property type="match status" value="1"/>
</dbReference>
<evidence type="ECO:0000256" key="11">
    <source>
        <dbReference type="RuleBase" id="RU362081"/>
    </source>
</evidence>
<evidence type="ECO:0000256" key="10">
    <source>
        <dbReference type="ARBA" id="ARBA00049338"/>
    </source>
</evidence>
<gene>
    <name evidence="14" type="primary">cadA</name>
    <name evidence="14" type="ORF">KQI20_11895</name>
</gene>
<comment type="subcellular location">
    <subcellularLocation>
        <location evidence="11">Cell membrane</location>
    </subcellularLocation>
    <subcellularLocation>
        <location evidence="1">Membrane</location>
        <topology evidence="1">Multi-pass membrane protein</topology>
    </subcellularLocation>
</comment>
<dbReference type="InterPro" id="IPR059000">
    <property type="entry name" value="ATPase_P-type_domA"/>
</dbReference>
<evidence type="ECO:0000256" key="5">
    <source>
        <dbReference type="ARBA" id="ARBA00022741"/>
    </source>
</evidence>
<keyword evidence="15" id="KW-1185">Reference proteome</keyword>
<comment type="similarity">
    <text evidence="2 11">Belongs to the cation transport ATPase (P-type) (TC 3.A.3) family. Type IB subfamily.</text>
</comment>
<evidence type="ECO:0000313" key="15">
    <source>
        <dbReference type="Proteomes" id="UP001196301"/>
    </source>
</evidence>
<evidence type="ECO:0000256" key="9">
    <source>
        <dbReference type="ARBA" id="ARBA00039103"/>
    </source>
</evidence>
<dbReference type="PANTHER" id="PTHR48085:SF5">
    <property type="entry name" value="CADMIUM_ZINC-TRANSPORTING ATPASE HMA4-RELATED"/>
    <property type="match status" value="1"/>
</dbReference>
<dbReference type="InterPro" id="IPR018303">
    <property type="entry name" value="ATPase_P-typ_P_site"/>
</dbReference>
<evidence type="ECO:0000256" key="8">
    <source>
        <dbReference type="ARBA" id="ARBA00023136"/>
    </source>
</evidence>
<evidence type="ECO:0000256" key="4">
    <source>
        <dbReference type="ARBA" id="ARBA00022692"/>
    </source>
</evidence>
<keyword evidence="3" id="KW-0104">Cadmium</keyword>
<keyword evidence="7 11" id="KW-1133">Transmembrane helix</keyword>
<feature type="transmembrane region" description="Helical" evidence="11">
    <location>
        <begin position="474"/>
        <end position="492"/>
    </location>
</feature>
<evidence type="ECO:0000256" key="6">
    <source>
        <dbReference type="ARBA" id="ARBA00022840"/>
    </source>
</evidence>
<evidence type="ECO:0000256" key="7">
    <source>
        <dbReference type="ARBA" id="ARBA00022989"/>
    </source>
</evidence>
<keyword evidence="4 11" id="KW-0812">Transmembrane</keyword>
<organism evidence="14 15">
    <name type="scientific">Intestinibacter bartlettii</name>
    <dbReference type="NCBI Taxonomy" id="261299"/>
    <lineage>
        <taxon>Bacteria</taxon>
        <taxon>Bacillati</taxon>
        <taxon>Bacillota</taxon>
        <taxon>Clostridia</taxon>
        <taxon>Peptostreptococcales</taxon>
        <taxon>Peptostreptococcaceae</taxon>
        <taxon>Intestinibacter</taxon>
    </lineage>
</organism>
<dbReference type="EMBL" id="JAHLOQ010000040">
    <property type="protein sequence ID" value="MBU5337144.1"/>
    <property type="molecule type" value="Genomic_DNA"/>
</dbReference>
<comment type="caution">
    <text evidence="14">The sequence shown here is derived from an EMBL/GenBank/DDBJ whole genome shotgun (WGS) entry which is preliminary data.</text>
</comment>
<keyword evidence="8 11" id="KW-0472">Membrane</keyword>
<evidence type="ECO:0000256" key="3">
    <source>
        <dbReference type="ARBA" id="ARBA00022539"/>
    </source>
</evidence>
<dbReference type="CDD" id="cd07548">
    <property type="entry name" value="P-type_ATPase-Cd_Zn_Co_like"/>
    <property type="match status" value="1"/>
</dbReference>
<dbReference type="InterPro" id="IPR044492">
    <property type="entry name" value="P_typ_ATPase_HD_dom"/>
</dbReference>
<feature type="transmembrane region" description="Helical" evidence="11">
    <location>
        <begin position="1015"/>
        <end position="1033"/>
    </location>
</feature>
<dbReference type="InterPro" id="IPR006121">
    <property type="entry name" value="HMA_dom"/>
</dbReference>
<feature type="transmembrane region" description="Helical" evidence="11">
    <location>
        <begin position="676"/>
        <end position="695"/>
    </location>
</feature>
<dbReference type="InterPro" id="IPR051014">
    <property type="entry name" value="Cation_Transport_ATPase_IB"/>
</dbReference>
<dbReference type="InterPro" id="IPR001757">
    <property type="entry name" value="P_typ_ATPase"/>
</dbReference>
<keyword evidence="6 11" id="KW-0067">ATP-binding</keyword>
<dbReference type="Proteomes" id="UP001196301">
    <property type="component" value="Unassembled WGS sequence"/>
</dbReference>
<evidence type="ECO:0000256" key="2">
    <source>
        <dbReference type="ARBA" id="ARBA00006024"/>
    </source>
</evidence>
<dbReference type="SFLD" id="SFLDF00027">
    <property type="entry name" value="p-type_atpase"/>
    <property type="match status" value="1"/>
</dbReference>
<dbReference type="Pfam" id="PF00122">
    <property type="entry name" value="E1-E2_ATPase"/>
    <property type="match status" value="1"/>
</dbReference>
<proteinExistence type="inferred from homology"/>
<keyword evidence="11" id="KW-1003">Cell membrane</keyword>
<sequence>MSTATLTKKELFVQGSLTTDVAEMIEMLAVNVPGVKSCNVNAVNKSLVLSIDTTKDESAVVNELSSLIKTMDSSLKLTTSRQENKNNSKAQRKSAEGDKNVSIILGGLNCAHCAEVIGQKVSDLDEVQTANLNFVNKKLNFELKNASDREVIIERVINIIDTTEPGLDIQVMESKKAKKAQDNKVEMILGGLNCAHCAEVIGQKVEALDEVEMANLNFVNKKLSFELKNGVSRNLVIDKVINIIDTTEPGLDIQVIEKSSSKGNNKKVDMTLGGLNCAHCAEVIGQKVEDLDEVEMAHLNFVNKKLSFELKDGASRKLTIDKVINIIDTTEPGLNIQVHDNRGSKELKLKLENLKCKQCADQIEFEANKANGVKSATLDFGNCILDVELDGTVSRRVVTEEVATIAKNLQHCLNIQVKGISKAQNKALNEKVTKKFDKDKLDKIRLFVGVIAYAITFIQQVWGGNHGHANQDIISTVAFIAVYLVVGGDVLLKAAKNIKNGKVFDENFLITVATLGAIIIGETSEAVGVMVFYKLGVFLQGIAVGKSRKSISSLMEIRPDVANLKIGNDIEVVDPEEVEIGDIIVVKPGERVPLDGIVIEGSSMVDTSALTGESVLRSVNVEDEVLSGFINKNALLTIEVTKDFGESAVSKVLDLVENASSKKAKTENFISVFSKYYTPVVVGLAAIIAIIPPIIINASSQAVWYDWVLRGLTFLVVSCPCALVLSIPLTFFSGIGFASKNGVLIKGSNYLEALRYVDTVVFDKTGTLTKGVFNVTKVNAVNVSEDELMEYAAYAEANSNHPIAKSIVKAYNKELDLGKIGEYEEIAAHGIKVNYNGKTVLAGNEKLMKANNIKYTPVTETGTVVYIAVDGKYAGDLVISDEIKADSKEAIAKLKQIGIKQTVMLTGDNKKVADAVAEELKLDKVYSNLLPDEKVEKIEEIYQGRDEKEKVAFVGDGINDAPVLARADVGIAMGGLGSDAAIEAADVVIMNDEPSQIAKAIAISKKTSRIVWQNIIFALGVKVIVLVATAFGASNMWEAVFADVGVALIAVLNAMRAMRMKEEEK</sequence>
<dbReference type="SFLD" id="SFLDG00002">
    <property type="entry name" value="C1.7:_P-type_atpase_like"/>
    <property type="match status" value="1"/>
</dbReference>
<dbReference type="InterPro" id="IPR027256">
    <property type="entry name" value="P-typ_ATPase_IB"/>
</dbReference>
<dbReference type="PANTHER" id="PTHR48085">
    <property type="entry name" value="CADMIUM/ZINC-TRANSPORTING ATPASE HMA2-RELATED"/>
    <property type="match status" value="1"/>
</dbReference>
<evidence type="ECO:0000313" key="14">
    <source>
        <dbReference type="EMBL" id="MBU5337144.1"/>
    </source>
</evidence>
<evidence type="ECO:0000259" key="13">
    <source>
        <dbReference type="Pfam" id="PF00403"/>
    </source>
</evidence>
<feature type="transmembrane region" description="Helical" evidence="11">
    <location>
        <begin position="707"/>
        <end position="732"/>
    </location>
</feature>
<feature type="transmembrane region" description="Helical" evidence="11">
    <location>
        <begin position="1039"/>
        <end position="1058"/>
    </location>
</feature>
<dbReference type="PROSITE" id="PS00154">
    <property type="entry name" value="ATPASE_E1_E2"/>
    <property type="match status" value="1"/>
</dbReference>
<dbReference type="Pfam" id="PF00702">
    <property type="entry name" value="Hydrolase"/>
    <property type="match status" value="1"/>
</dbReference>
<feature type="domain" description="HMA" evidence="13">
    <location>
        <begin position="105"/>
        <end position="156"/>
    </location>
</feature>
<feature type="domain" description="P-type ATPase A" evidence="12">
    <location>
        <begin position="559"/>
        <end position="657"/>
    </location>
</feature>
<dbReference type="NCBIfam" id="TIGR01525">
    <property type="entry name" value="ATPase-IB_hvy"/>
    <property type="match status" value="1"/>
</dbReference>
<dbReference type="EC" id="7.2.2.21" evidence="9"/>
<dbReference type="NCBIfam" id="TIGR01494">
    <property type="entry name" value="ATPase_P-type"/>
    <property type="match status" value="1"/>
</dbReference>
<dbReference type="NCBIfam" id="TIGR01512">
    <property type="entry name" value="ATPase-IB2_Cd"/>
    <property type="match status" value="1"/>
</dbReference>
<reference evidence="14 15" key="1">
    <citation type="submission" date="2021-06" db="EMBL/GenBank/DDBJ databases">
        <authorList>
            <person name="Sun Q."/>
            <person name="Li D."/>
        </authorList>
    </citation>
    <scope>NUCLEOTIDE SEQUENCE [LARGE SCALE GENOMIC DNA]</scope>
    <source>
        <strain evidence="14 15">N19</strain>
    </source>
</reference>
<dbReference type="Pfam" id="PF00403">
    <property type="entry name" value="HMA"/>
    <property type="match status" value="1"/>
</dbReference>
<protein>
    <recommendedName>
        <fullName evidence="9">Cd(2+)-exporting ATPase</fullName>
        <ecNumber evidence="9">7.2.2.21</ecNumber>
    </recommendedName>
</protein>
<accession>A0ABS6DZD3</accession>
<feature type="transmembrane region" description="Helical" evidence="11">
    <location>
        <begin position="444"/>
        <end position="462"/>
    </location>
</feature>
<keyword evidence="5 11" id="KW-0547">Nucleotide-binding</keyword>
<evidence type="ECO:0000259" key="12">
    <source>
        <dbReference type="Pfam" id="PF00122"/>
    </source>
</evidence>
<evidence type="ECO:0000256" key="1">
    <source>
        <dbReference type="ARBA" id="ARBA00004141"/>
    </source>
</evidence>
<name>A0ABS6DZD3_9FIRM</name>
<comment type="catalytic activity">
    <reaction evidence="10">
        <text>Cd(2+)(in) + ATP + H2O = Cd(2+)(out) + ADP + phosphate + H(+)</text>
        <dbReference type="Rhea" id="RHEA:12132"/>
        <dbReference type="ChEBI" id="CHEBI:15377"/>
        <dbReference type="ChEBI" id="CHEBI:15378"/>
        <dbReference type="ChEBI" id="CHEBI:30616"/>
        <dbReference type="ChEBI" id="CHEBI:43474"/>
        <dbReference type="ChEBI" id="CHEBI:48775"/>
        <dbReference type="ChEBI" id="CHEBI:456216"/>
        <dbReference type="EC" id="7.2.2.21"/>
    </reaction>
</comment>